<evidence type="ECO:0000313" key="1">
    <source>
        <dbReference type="EMBL" id="MDQ0176192.1"/>
    </source>
</evidence>
<sequence length="295" mass="34392">MTAYIIDKALLRSDNKEKSLLIQDNVIREIKDSLARFPYIRMDVAGFRMEAAHVMLDLSIPIDAGVQVMKDYFIKHFLNSGCSTLITAFSIQYEFQCKSEFKKMEQALLMSPIDYVIGIKIPIEKLSLNLIRFCNRNKLPIIFVCMKDDSHLSQLPWGWIREAMFPYQPILSPVIDSMLSEEEKSLLIKKWQKIMQVEKIPHLSNELPEHQPLEDSHLKKIGLYPKRGKLHVGGEVSYNLYQTNRKVEDQNNFFYDKKRLAIMVHKGELIKVNQHICFKEGFGEKLLIKRPSLFV</sequence>
<organism evidence="1 2">
    <name type="scientific">Bacillus chungangensis</name>
    <dbReference type="NCBI Taxonomy" id="587633"/>
    <lineage>
        <taxon>Bacteria</taxon>
        <taxon>Bacillati</taxon>
        <taxon>Bacillota</taxon>
        <taxon>Bacilli</taxon>
        <taxon>Bacillales</taxon>
        <taxon>Bacillaceae</taxon>
        <taxon>Bacillus</taxon>
    </lineage>
</organism>
<name>A0ABT9WTG8_9BACI</name>
<dbReference type="EMBL" id="JAUSTT010000010">
    <property type="protein sequence ID" value="MDQ0176192.1"/>
    <property type="molecule type" value="Genomic_DNA"/>
</dbReference>
<reference evidence="1 2" key="1">
    <citation type="submission" date="2023-07" db="EMBL/GenBank/DDBJ databases">
        <title>Genomic Encyclopedia of Type Strains, Phase IV (KMG-IV): sequencing the most valuable type-strain genomes for metagenomic binning, comparative biology and taxonomic classification.</title>
        <authorList>
            <person name="Goeker M."/>
        </authorList>
    </citation>
    <scope>NUCLEOTIDE SEQUENCE [LARGE SCALE GENOMIC DNA]</scope>
    <source>
        <strain evidence="1 2">DSM 23837</strain>
    </source>
</reference>
<keyword evidence="2" id="KW-1185">Reference proteome</keyword>
<proteinExistence type="predicted"/>
<gene>
    <name evidence="1" type="ORF">J2S08_002028</name>
</gene>
<comment type="caution">
    <text evidence="1">The sequence shown here is derived from an EMBL/GenBank/DDBJ whole genome shotgun (WGS) entry which is preliminary data.</text>
</comment>
<evidence type="ECO:0000313" key="2">
    <source>
        <dbReference type="Proteomes" id="UP001223586"/>
    </source>
</evidence>
<dbReference type="Proteomes" id="UP001223586">
    <property type="component" value="Unassembled WGS sequence"/>
</dbReference>
<accession>A0ABT9WTG8</accession>
<protein>
    <submittedName>
        <fullName evidence="1">Uncharacterized protein</fullName>
    </submittedName>
</protein>
<dbReference type="RefSeq" id="WP_307229153.1">
    <property type="nucleotide sequence ID" value="NZ_JAUSTT010000010.1"/>
</dbReference>